<gene>
    <name evidence="1" type="ORF">SVUK_LOCUS1216</name>
</gene>
<sequence length="69" mass="7314">MSLGPPAMPSSAPSVLAVHLCAVNNRKSKKCTAGPSVKGERSAVLIVKFSAHKRPIPITFKKRSLSITD</sequence>
<protein>
    <submittedName>
        <fullName evidence="1">Uncharacterized protein</fullName>
    </submittedName>
</protein>
<dbReference type="EMBL" id="UYYB01002327">
    <property type="protein sequence ID" value="VDM66218.1"/>
    <property type="molecule type" value="Genomic_DNA"/>
</dbReference>
<dbReference type="Proteomes" id="UP000270094">
    <property type="component" value="Unassembled WGS sequence"/>
</dbReference>
<accession>A0A3P7KCC5</accession>
<organism evidence="1 2">
    <name type="scientific">Strongylus vulgaris</name>
    <name type="common">Blood worm</name>
    <dbReference type="NCBI Taxonomy" id="40348"/>
    <lineage>
        <taxon>Eukaryota</taxon>
        <taxon>Metazoa</taxon>
        <taxon>Ecdysozoa</taxon>
        <taxon>Nematoda</taxon>
        <taxon>Chromadorea</taxon>
        <taxon>Rhabditida</taxon>
        <taxon>Rhabditina</taxon>
        <taxon>Rhabditomorpha</taxon>
        <taxon>Strongyloidea</taxon>
        <taxon>Strongylidae</taxon>
        <taxon>Strongylus</taxon>
    </lineage>
</organism>
<proteinExistence type="predicted"/>
<evidence type="ECO:0000313" key="2">
    <source>
        <dbReference type="Proteomes" id="UP000270094"/>
    </source>
</evidence>
<dbReference type="AlphaFoldDB" id="A0A3P7KCC5"/>
<evidence type="ECO:0000313" key="1">
    <source>
        <dbReference type="EMBL" id="VDM66218.1"/>
    </source>
</evidence>
<reference evidence="1 2" key="1">
    <citation type="submission" date="2018-11" db="EMBL/GenBank/DDBJ databases">
        <authorList>
            <consortium name="Pathogen Informatics"/>
        </authorList>
    </citation>
    <scope>NUCLEOTIDE SEQUENCE [LARGE SCALE GENOMIC DNA]</scope>
</reference>
<name>A0A3P7KCC5_STRVU</name>
<keyword evidence="2" id="KW-1185">Reference proteome</keyword>